<protein>
    <submittedName>
        <fullName evidence="1">Uncharacterized protein</fullName>
    </submittedName>
</protein>
<dbReference type="EMBL" id="NSIT01000049">
    <property type="protein sequence ID" value="PJE79763.1"/>
    <property type="molecule type" value="Genomic_DNA"/>
</dbReference>
<gene>
    <name evidence="1" type="ORF">CI610_01265</name>
</gene>
<organism evidence="1">
    <name type="scientific">invertebrate metagenome</name>
    <dbReference type="NCBI Taxonomy" id="1711999"/>
    <lineage>
        <taxon>unclassified sequences</taxon>
        <taxon>metagenomes</taxon>
        <taxon>organismal metagenomes</taxon>
    </lineage>
</organism>
<dbReference type="AlphaFoldDB" id="A0A2H9T979"/>
<proteinExistence type="predicted"/>
<reference evidence="1" key="1">
    <citation type="journal article" date="2017" name="Appl. Environ. Microbiol.">
        <title>Molecular characterization of an Endozoicomonas-like organism causing infection in king scallop Pecten maximus L.</title>
        <authorList>
            <person name="Cano I."/>
            <person name="van Aerle R."/>
            <person name="Ross S."/>
            <person name="Verner-Jeffreys D.W."/>
            <person name="Paley R.K."/>
            <person name="Rimmer G."/>
            <person name="Ryder D."/>
            <person name="Hooper P."/>
            <person name="Stone D."/>
            <person name="Feist S.W."/>
        </authorList>
    </citation>
    <scope>NUCLEOTIDE SEQUENCE</scope>
</reference>
<name>A0A2H9T979_9ZZZZ</name>
<comment type="caution">
    <text evidence="1">The sequence shown here is derived from an EMBL/GenBank/DDBJ whole genome shotgun (WGS) entry which is preliminary data.</text>
</comment>
<evidence type="ECO:0000313" key="1">
    <source>
        <dbReference type="EMBL" id="PJE79763.1"/>
    </source>
</evidence>
<accession>A0A2H9T979</accession>
<sequence>MMNPFQEGQLTADWAVFAADTLFDLREILP</sequence>